<organism evidence="1">
    <name type="scientific">hydrothermal vent metagenome</name>
    <dbReference type="NCBI Taxonomy" id="652676"/>
    <lineage>
        <taxon>unclassified sequences</taxon>
        <taxon>metagenomes</taxon>
        <taxon>ecological metagenomes</taxon>
    </lineage>
</organism>
<dbReference type="GO" id="GO:0015668">
    <property type="term" value="F:type III site-specific deoxyribonuclease activity"/>
    <property type="evidence" value="ECO:0007669"/>
    <property type="project" value="UniProtKB-EC"/>
</dbReference>
<accession>A0A1W1BCK8</accession>
<evidence type="ECO:0000313" key="1">
    <source>
        <dbReference type="EMBL" id="SFV51209.1"/>
    </source>
</evidence>
<dbReference type="EC" id="3.1.21.5" evidence="1"/>
<keyword evidence="1" id="KW-0255">Endonuclease</keyword>
<sequence length="381" mass="44845">MYFHSINQSDYINAITKELRRIGLLDEKDEDIQTITLKVKESFLNHELYKNGVVYVNRKIEQNSNEIEGIEDYVGSYKSQKRYIDNQSHELVVYADEVREVTFKNSQQFVIKELHADLVRVAINQVPFFYFANLKKYFTYLKSISEFIESSYYLGDVTFTLHTTQAFEVSDELKVQYIIELLGEIEKKILRNAKKYVGSCEFHPVRISQKIPAQKRLKLKESDSPIHRVEDWYIFEPHNGTIEEMHFVEFIKANMSELQKCYSDVKLIRNEKAFDIFSFDKAQDGAKFEPDFILLLKDNNGCYHQIFCEPKGEQLFEFDSWKNEFLSDITQCTKDKKLSLADINDKALPMYENSCYKILGLPFYNNALESDFKVEFEALVL</sequence>
<proteinExistence type="predicted"/>
<dbReference type="AlphaFoldDB" id="A0A1W1BCK8"/>
<dbReference type="EMBL" id="FPHI01000003">
    <property type="protein sequence ID" value="SFV51209.1"/>
    <property type="molecule type" value="Genomic_DNA"/>
</dbReference>
<name>A0A1W1BCK8_9ZZZZ</name>
<reference evidence="1" key="1">
    <citation type="submission" date="2016-10" db="EMBL/GenBank/DDBJ databases">
        <authorList>
            <person name="de Groot N.N."/>
        </authorList>
    </citation>
    <scope>NUCLEOTIDE SEQUENCE</scope>
</reference>
<keyword evidence="1" id="KW-0378">Hydrolase</keyword>
<keyword evidence="1" id="KW-0540">Nuclease</keyword>
<protein>
    <submittedName>
        <fullName evidence="1">Type III restriction-modification system DNA endonuclease res</fullName>
        <ecNumber evidence="1">3.1.21.5</ecNumber>
    </submittedName>
</protein>
<gene>
    <name evidence="1" type="ORF">MNB_SV-3-983</name>
</gene>